<keyword evidence="2" id="KW-1185">Reference proteome</keyword>
<dbReference type="Proteomes" id="UP000051655">
    <property type="component" value="Unassembled WGS sequence"/>
</dbReference>
<evidence type="ECO:0000313" key="2">
    <source>
        <dbReference type="Proteomes" id="UP000051655"/>
    </source>
</evidence>
<comment type="caution">
    <text evidence="1">The sequence shown here is derived from an EMBL/GenBank/DDBJ whole genome shotgun (WGS) entry which is preliminary data.</text>
</comment>
<organism evidence="1 2">
    <name type="scientific">Weissella kandleri</name>
    <dbReference type="NCBI Taxonomy" id="1616"/>
    <lineage>
        <taxon>Bacteria</taxon>
        <taxon>Bacillati</taxon>
        <taxon>Bacillota</taxon>
        <taxon>Bacilli</taxon>
        <taxon>Lactobacillales</taxon>
        <taxon>Lactobacillaceae</taxon>
        <taxon>Weissella</taxon>
    </lineage>
</organism>
<evidence type="ECO:0000313" key="1">
    <source>
        <dbReference type="EMBL" id="KRN74785.1"/>
    </source>
</evidence>
<sequence>MLEQNITDNSELISWRNYKFKSSERIYLQAYLNGDTYLFSLRRSTSLFDNPIYSVDITYLVQQNKRSSAVVIRRKIINLINDWWLSSNTENKENVI</sequence>
<dbReference type="EMBL" id="JQBP01000005">
    <property type="protein sequence ID" value="KRN74785.1"/>
    <property type="molecule type" value="Genomic_DNA"/>
</dbReference>
<gene>
    <name evidence="1" type="ORF">IV73_GL001062</name>
</gene>
<reference evidence="1 2" key="1">
    <citation type="journal article" date="2015" name="Genome Announc.">
        <title>Expanding the biotechnology potential of lactobacilli through comparative genomics of 213 strains and associated genera.</title>
        <authorList>
            <person name="Sun Z."/>
            <person name="Harris H.M."/>
            <person name="McCann A."/>
            <person name="Guo C."/>
            <person name="Argimon S."/>
            <person name="Zhang W."/>
            <person name="Yang X."/>
            <person name="Jeffery I.B."/>
            <person name="Cooney J.C."/>
            <person name="Kagawa T.F."/>
            <person name="Liu W."/>
            <person name="Song Y."/>
            <person name="Salvetti E."/>
            <person name="Wrobel A."/>
            <person name="Rasinkangas P."/>
            <person name="Parkhill J."/>
            <person name="Rea M.C."/>
            <person name="O'Sullivan O."/>
            <person name="Ritari J."/>
            <person name="Douillard F.P."/>
            <person name="Paul Ross R."/>
            <person name="Yang R."/>
            <person name="Briner A.E."/>
            <person name="Felis G.E."/>
            <person name="de Vos W.M."/>
            <person name="Barrangou R."/>
            <person name="Klaenhammer T.R."/>
            <person name="Caufield P.W."/>
            <person name="Cui Y."/>
            <person name="Zhang H."/>
            <person name="O'Toole P.W."/>
        </authorList>
    </citation>
    <scope>NUCLEOTIDE SEQUENCE [LARGE SCALE GENOMIC DNA]</scope>
    <source>
        <strain evidence="1 2">DSM 20593</strain>
    </source>
</reference>
<name>A0A0R2JC09_9LACO</name>
<proteinExistence type="predicted"/>
<accession>A0A0R2JC09</accession>
<dbReference type="PATRIC" id="fig|1616.3.peg.1088"/>
<protein>
    <submittedName>
        <fullName evidence="1">Uncharacterized protein</fullName>
    </submittedName>
</protein>
<dbReference type="AlphaFoldDB" id="A0A0R2JC09"/>